<keyword evidence="1" id="KW-0175">Coiled coil</keyword>
<reference evidence="3 4" key="1">
    <citation type="submission" date="2022-03" db="EMBL/GenBank/DDBJ databases">
        <title>Parabacteroides sp. nov. isolated from swine feces.</title>
        <authorList>
            <person name="Bak J.E."/>
        </authorList>
    </citation>
    <scope>NUCLEOTIDE SEQUENCE [LARGE SCALE GENOMIC DNA]</scope>
    <source>
        <strain evidence="3 4">AGMB00274</strain>
    </source>
</reference>
<dbReference type="Proteomes" id="UP001165444">
    <property type="component" value="Unassembled WGS sequence"/>
</dbReference>
<sequence>MEIKIMIDILKKYWWVILLIISVPIIINCLILKPAIFKFVGKDTDWLNFWGAYIGTVLSSCIAFYVLHKQLSQNQNENKNNRNLQINILKYQQKSQWLTELKTKLAEYYKSFSLNDINAIANRMLTKETIAYIQIKETRASLKQIIDNFNVADFSKGIMFSNQLTKEESNIIEKLKSYSDEFCALIEDLDWYVFEVYGHNGSDDTLRRMYESKTKKYQQEEHTHISKSRRIWDIIIEYDYKISSKNKEIISTRMKEAMRNIKADNIQKTILELLDYEQEKINKIIQL</sequence>
<name>A0ABT0BYW7_9BACT</name>
<dbReference type="RefSeq" id="WP_243323678.1">
    <property type="nucleotide sequence ID" value="NZ_JAKZMM010000009.1"/>
</dbReference>
<feature type="transmembrane region" description="Helical" evidence="2">
    <location>
        <begin position="49"/>
        <end position="67"/>
    </location>
</feature>
<organism evidence="3 4">
    <name type="scientific">Parabacteroides faecalis</name>
    <dbReference type="NCBI Taxonomy" id="2924040"/>
    <lineage>
        <taxon>Bacteria</taxon>
        <taxon>Pseudomonadati</taxon>
        <taxon>Bacteroidota</taxon>
        <taxon>Bacteroidia</taxon>
        <taxon>Bacteroidales</taxon>
        <taxon>Tannerellaceae</taxon>
        <taxon>Parabacteroides</taxon>
    </lineage>
</organism>
<keyword evidence="2" id="KW-0472">Membrane</keyword>
<evidence type="ECO:0000256" key="2">
    <source>
        <dbReference type="SAM" id="Phobius"/>
    </source>
</evidence>
<keyword evidence="4" id="KW-1185">Reference proteome</keyword>
<keyword evidence="2" id="KW-1133">Transmembrane helix</keyword>
<gene>
    <name evidence="3" type="ORF">MUN53_05080</name>
</gene>
<feature type="transmembrane region" description="Helical" evidence="2">
    <location>
        <begin position="12"/>
        <end position="37"/>
    </location>
</feature>
<proteinExistence type="predicted"/>
<accession>A0ABT0BYW7</accession>
<evidence type="ECO:0000313" key="3">
    <source>
        <dbReference type="EMBL" id="MCJ2379988.1"/>
    </source>
</evidence>
<evidence type="ECO:0000313" key="4">
    <source>
        <dbReference type="Proteomes" id="UP001165444"/>
    </source>
</evidence>
<protein>
    <submittedName>
        <fullName evidence="3">Uncharacterized protein</fullName>
    </submittedName>
</protein>
<feature type="coiled-coil region" evidence="1">
    <location>
        <begin position="67"/>
        <end position="94"/>
    </location>
</feature>
<comment type="caution">
    <text evidence="3">The sequence shown here is derived from an EMBL/GenBank/DDBJ whole genome shotgun (WGS) entry which is preliminary data.</text>
</comment>
<dbReference type="EMBL" id="JAKZMM010000009">
    <property type="protein sequence ID" value="MCJ2379988.1"/>
    <property type="molecule type" value="Genomic_DNA"/>
</dbReference>
<keyword evidence="2" id="KW-0812">Transmembrane</keyword>
<evidence type="ECO:0000256" key="1">
    <source>
        <dbReference type="SAM" id="Coils"/>
    </source>
</evidence>